<evidence type="ECO:0000313" key="1">
    <source>
        <dbReference type="EMBL" id="SDP30041.1"/>
    </source>
</evidence>
<dbReference type="InterPro" id="IPR025446">
    <property type="entry name" value="Antirep_AbbA"/>
</dbReference>
<keyword evidence="2" id="KW-1185">Reference proteome</keyword>
<gene>
    <name evidence="1" type="ORF">SAMN05216565_102264</name>
</gene>
<organism evidence="1 2">
    <name type="scientific">Litchfieldia salsa</name>
    <dbReference type="NCBI Taxonomy" id="930152"/>
    <lineage>
        <taxon>Bacteria</taxon>
        <taxon>Bacillati</taxon>
        <taxon>Bacillota</taxon>
        <taxon>Bacilli</taxon>
        <taxon>Bacillales</taxon>
        <taxon>Bacillaceae</taxon>
        <taxon>Litchfieldia</taxon>
    </lineage>
</organism>
<name>A0A1H0RKP9_9BACI</name>
<dbReference type="EMBL" id="FNJU01000002">
    <property type="protein sequence ID" value="SDP30041.1"/>
    <property type="molecule type" value="Genomic_DNA"/>
</dbReference>
<proteinExistence type="predicted"/>
<dbReference type="Proteomes" id="UP000199159">
    <property type="component" value="Unassembled WGS sequence"/>
</dbReference>
<evidence type="ECO:0000313" key="2">
    <source>
        <dbReference type="Proteomes" id="UP000199159"/>
    </source>
</evidence>
<accession>A0A1H0RKP9</accession>
<dbReference type="RefSeq" id="WP_386756438.1">
    <property type="nucleotide sequence ID" value="NZ_FNJU01000002.1"/>
</dbReference>
<dbReference type="AlphaFoldDB" id="A0A1H0RKP9"/>
<dbReference type="Pfam" id="PF14156">
    <property type="entry name" value="AbbA_antirepres"/>
    <property type="match status" value="1"/>
</dbReference>
<reference evidence="2" key="1">
    <citation type="submission" date="2016-10" db="EMBL/GenBank/DDBJ databases">
        <authorList>
            <person name="Varghese N."/>
            <person name="Submissions S."/>
        </authorList>
    </citation>
    <scope>NUCLEOTIDE SEQUENCE [LARGE SCALE GENOMIC DNA]</scope>
    <source>
        <strain evidence="2">IBRC-M10078</strain>
    </source>
</reference>
<protein>
    <submittedName>
        <fullName evidence="1">Antirepressor AbbA</fullName>
    </submittedName>
</protein>
<dbReference type="Gene3D" id="1.10.287.3030">
    <property type="match status" value="1"/>
</dbReference>
<dbReference type="STRING" id="930152.SAMN05216565_102264"/>
<sequence>MNVLERMDLSGDEKDLLLEILFSQNYALELLCCEFVDIENGDKKISIEEYKKFTQLFEKLETGISNIHNSSHISTIKG</sequence>